<evidence type="ECO:0000259" key="2">
    <source>
        <dbReference type="Pfam" id="PF01321"/>
    </source>
</evidence>
<dbReference type="EMBL" id="AOMD01000021">
    <property type="protein sequence ID" value="EMA45005.1"/>
    <property type="molecule type" value="Genomic_DNA"/>
</dbReference>
<evidence type="ECO:0000313" key="3">
    <source>
        <dbReference type="EMBL" id="EMA45005.1"/>
    </source>
</evidence>
<dbReference type="InterPro" id="IPR050659">
    <property type="entry name" value="Peptidase_M24B"/>
</dbReference>
<feature type="domain" description="Peptidase M24" evidence="1">
    <location>
        <begin position="181"/>
        <end position="393"/>
    </location>
</feature>
<dbReference type="Pfam" id="PF01321">
    <property type="entry name" value="Creatinase_N"/>
    <property type="match status" value="1"/>
</dbReference>
<dbReference type="Gene3D" id="3.90.230.10">
    <property type="entry name" value="Creatinase/methionine aminopeptidase superfamily"/>
    <property type="match status" value="1"/>
</dbReference>
<dbReference type="STRING" id="1227455.C449_10119"/>
<dbReference type="RefSeq" id="WP_006077875.1">
    <property type="nucleotide sequence ID" value="NZ_AOMD01000021.1"/>
</dbReference>
<name>M0MKR7_9EURY</name>
<dbReference type="Proteomes" id="UP000011669">
    <property type="component" value="Unassembled WGS sequence"/>
</dbReference>
<evidence type="ECO:0000259" key="1">
    <source>
        <dbReference type="Pfam" id="PF00557"/>
    </source>
</evidence>
<dbReference type="SUPFAM" id="SSF55920">
    <property type="entry name" value="Creatinase/aminopeptidase"/>
    <property type="match status" value="1"/>
</dbReference>
<dbReference type="InParanoid" id="M0MKR7"/>
<dbReference type="InterPro" id="IPR000994">
    <property type="entry name" value="Pept_M24"/>
</dbReference>
<dbReference type="InterPro" id="IPR036005">
    <property type="entry name" value="Creatinase/aminopeptidase-like"/>
</dbReference>
<accession>M0MKR7</accession>
<keyword evidence="4" id="KW-1185">Reference proteome</keyword>
<dbReference type="AlphaFoldDB" id="M0MKR7"/>
<dbReference type="OrthoDB" id="1346at2157"/>
<dbReference type="PANTHER" id="PTHR46112">
    <property type="entry name" value="AMINOPEPTIDASE"/>
    <property type="match status" value="1"/>
</dbReference>
<organism evidence="3 4">
    <name type="scientific">Halococcus saccharolyticus DSM 5350</name>
    <dbReference type="NCBI Taxonomy" id="1227455"/>
    <lineage>
        <taxon>Archaea</taxon>
        <taxon>Methanobacteriati</taxon>
        <taxon>Methanobacteriota</taxon>
        <taxon>Stenosarchaea group</taxon>
        <taxon>Halobacteria</taxon>
        <taxon>Halobacteriales</taxon>
        <taxon>Halococcaceae</taxon>
        <taxon>Halococcus</taxon>
    </lineage>
</organism>
<dbReference type="InterPro" id="IPR029149">
    <property type="entry name" value="Creatin/AminoP/Spt16_N"/>
</dbReference>
<reference evidence="3 4" key="1">
    <citation type="journal article" date="2014" name="PLoS Genet.">
        <title>Phylogenetically driven sequencing of extremely halophilic archaea reveals strategies for static and dynamic osmo-response.</title>
        <authorList>
            <person name="Becker E.A."/>
            <person name="Seitzer P.M."/>
            <person name="Tritt A."/>
            <person name="Larsen D."/>
            <person name="Krusor M."/>
            <person name="Yao A.I."/>
            <person name="Wu D."/>
            <person name="Madern D."/>
            <person name="Eisen J.A."/>
            <person name="Darling A.E."/>
            <person name="Facciotti M.T."/>
        </authorList>
    </citation>
    <scope>NUCLEOTIDE SEQUENCE [LARGE SCALE GENOMIC DNA]</scope>
    <source>
        <strain evidence="3 4">DSM 5350</strain>
    </source>
</reference>
<protein>
    <submittedName>
        <fullName evidence="3">Peptidase M24</fullName>
    </submittedName>
</protein>
<dbReference type="PATRIC" id="fig|1227455.4.peg.2072"/>
<evidence type="ECO:0000313" key="4">
    <source>
        <dbReference type="Proteomes" id="UP000011669"/>
    </source>
</evidence>
<dbReference type="SUPFAM" id="SSF53092">
    <property type="entry name" value="Creatinase/prolidase N-terminal domain"/>
    <property type="match status" value="1"/>
</dbReference>
<feature type="domain" description="Creatinase N-terminal" evidence="2">
    <location>
        <begin position="14"/>
        <end position="97"/>
    </location>
</feature>
<dbReference type="PANTHER" id="PTHR46112:SF2">
    <property type="entry name" value="XAA-PRO AMINOPEPTIDASE P-RELATED"/>
    <property type="match status" value="1"/>
</dbReference>
<sequence length="414" mass="45482">MAPTTLPPAEFERRIERVREKLAATDRDTLCLFSATAIEWVSGFHHLQTERPVCLAITDEVVAITLPRLERDRAESDAFPLIEHVQGYYDYPGIGDADDLADAASRETYHEHRSRTPEATIRAMLDDLGAERVAADADGAPGHWGYSGPTLGELAGVDVETVEWITDWRKTKSGAEIDLLARSAEWGNLAHRKLAEYAEPGNHELWVAKRASLDASMAMLDTLGERYDSRLRGGFPASCGFLSGPNTALPHGLTENRRLREGDVLVTGATANVGGYVSELERTMFLGEPSPEDRERFEAMLAAQTTAIEESGPGVACAHVDGAVHDVLADRGFAQYAQHHTGHNIGLEGHERGFIDRGSDEVMQPGHVYTIEPGIYIPGEAGYRHSDTIVITEEGTERLTYFPRSLDENVIPVR</sequence>
<gene>
    <name evidence="3" type="ORF">C449_10119</name>
</gene>
<comment type="caution">
    <text evidence="3">The sequence shown here is derived from an EMBL/GenBank/DDBJ whole genome shotgun (WGS) entry which is preliminary data.</text>
</comment>
<dbReference type="Pfam" id="PF00557">
    <property type="entry name" value="Peptidase_M24"/>
    <property type="match status" value="1"/>
</dbReference>
<proteinExistence type="predicted"/>
<dbReference type="Gene3D" id="3.40.350.10">
    <property type="entry name" value="Creatinase/prolidase N-terminal domain"/>
    <property type="match status" value="1"/>
</dbReference>
<dbReference type="InterPro" id="IPR000587">
    <property type="entry name" value="Creatinase_N"/>
</dbReference>